<keyword evidence="11" id="KW-0443">Lipid metabolism</keyword>
<comment type="catalytic activity">
    <reaction evidence="15">
        <text>a CDP-1,2-diacyl-sn-glycerol + sn-glycerol 3-phosphate = a 1,2-diacyl-sn-glycero-3-phospho-(1'-sn-glycero-3'-phosphate) + CMP + H(+)</text>
        <dbReference type="Rhea" id="RHEA:12593"/>
        <dbReference type="ChEBI" id="CHEBI:15378"/>
        <dbReference type="ChEBI" id="CHEBI:57597"/>
        <dbReference type="ChEBI" id="CHEBI:58332"/>
        <dbReference type="ChEBI" id="CHEBI:60110"/>
        <dbReference type="ChEBI" id="CHEBI:60377"/>
        <dbReference type="EC" id="2.7.8.5"/>
    </reaction>
</comment>
<feature type="transmembrane region" description="Helical" evidence="18">
    <location>
        <begin position="72"/>
        <end position="94"/>
    </location>
</feature>
<evidence type="ECO:0000256" key="16">
    <source>
        <dbReference type="NCBIfam" id="TIGR00560"/>
    </source>
</evidence>
<evidence type="ECO:0000313" key="19">
    <source>
        <dbReference type="EMBL" id="SEM84460.1"/>
    </source>
</evidence>
<evidence type="ECO:0000256" key="13">
    <source>
        <dbReference type="ARBA" id="ARBA00023209"/>
    </source>
</evidence>
<dbReference type="EMBL" id="FOCG01000001">
    <property type="protein sequence ID" value="SEM84460.1"/>
    <property type="molecule type" value="Genomic_DNA"/>
</dbReference>
<evidence type="ECO:0000256" key="18">
    <source>
        <dbReference type="SAM" id="Phobius"/>
    </source>
</evidence>
<organism evidence="19 20">
    <name type="scientific">Hydrogenoanaerobacterium saccharovorans</name>
    <dbReference type="NCBI Taxonomy" id="474960"/>
    <lineage>
        <taxon>Bacteria</taxon>
        <taxon>Bacillati</taxon>
        <taxon>Bacillota</taxon>
        <taxon>Clostridia</taxon>
        <taxon>Eubacteriales</taxon>
        <taxon>Oscillospiraceae</taxon>
        <taxon>Hydrogenoanaerobacterium</taxon>
    </lineage>
</organism>
<dbReference type="EC" id="2.7.8.5" evidence="5 16"/>
<dbReference type="InterPro" id="IPR043130">
    <property type="entry name" value="CDP-OH_PTrfase_TM_dom"/>
</dbReference>
<dbReference type="UniPathway" id="UPA00084">
    <property type="reaction ID" value="UER00503"/>
</dbReference>
<dbReference type="STRING" id="474960.SAMN05216180_2015"/>
<dbReference type="InterPro" id="IPR004570">
    <property type="entry name" value="Phosphatidylglycerol_P_synth"/>
</dbReference>
<evidence type="ECO:0000256" key="9">
    <source>
        <dbReference type="ARBA" id="ARBA00022692"/>
    </source>
</evidence>
<dbReference type="GO" id="GO:0008444">
    <property type="term" value="F:CDP-diacylglycerol-glycerol-3-phosphate 3-phosphatidyltransferase activity"/>
    <property type="evidence" value="ECO:0007669"/>
    <property type="project" value="UniProtKB-UniRule"/>
</dbReference>
<dbReference type="InterPro" id="IPR000462">
    <property type="entry name" value="CDP-OH_P_trans"/>
</dbReference>
<evidence type="ECO:0000256" key="4">
    <source>
        <dbReference type="ARBA" id="ARBA00010441"/>
    </source>
</evidence>
<dbReference type="Gene3D" id="1.20.120.1760">
    <property type="match status" value="1"/>
</dbReference>
<dbReference type="PANTHER" id="PTHR14269">
    <property type="entry name" value="CDP-DIACYLGLYCEROL--GLYCEROL-3-PHOSPHATE 3-PHOSPHATIDYLTRANSFERASE-RELATED"/>
    <property type="match status" value="1"/>
</dbReference>
<dbReference type="GO" id="GO:0006655">
    <property type="term" value="P:phosphatidylglycerol biosynthetic process"/>
    <property type="evidence" value="ECO:0007669"/>
    <property type="project" value="UniProtKB-UniPathway"/>
</dbReference>
<evidence type="ECO:0000256" key="15">
    <source>
        <dbReference type="ARBA" id="ARBA00048586"/>
    </source>
</evidence>
<comment type="function">
    <text evidence="1">This protein catalyzes the committed step to the synthesis of the acidic phospholipids.</text>
</comment>
<sequence>MNLPNKLTVLRMALVPVFLVFMLMDGMAHNYLWALFVFVIASLTDLLDGKIARKQGLVTDFGKFMDPLADKILVMAGMICFVELGYAPAFVIVIILAREFLVTSLRLIAAGRGIVIAADKWGKYKTVCQMVWIIYTILVLWLLMNSGLVGAWDQGLWVALRIPSDVLMWLSVILTVISGTNYVWKNRSCISDMK</sequence>
<evidence type="ECO:0000256" key="10">
    <source>
        <dbReference type="ARBA" id="ARBA00022989"/>
    </source>
</evidence>
<comment type="pathway">
    <text evidence="3">Phospholipid metabolism; phosphatidylglycerol biosynthesis; phosphatidylglycerol from CDP-diacylglycerol: step 1/2.</text>
</comment>
<feature type="transmembrane region" description="Helical" evidence="18">
    <location>
        <begin position="7"/>
        <end position="24"/>
    </location>
</feature>
<evidence type="ECO:0000256" key="1">
    <source>
        <dbReference type="ARBA" id="ARBA00003973"/>
    </source>
</evidence>
<accession>A0A1H8BNJ7</accession>
<evidence type="ECO:0000256" key="12">
    <source>
        <dbReference type="ARBA" id="ARBA00023136"/>
    </source>
</evidence>
<reference evidence="19 20" key="1">
    <citation type="submission" date="2016-10" db="EMBL/GenBank/DDBJ databases">
        <authorList>
            <person name="de Groot N.N."/>
        </authorList>
    </citation>
    <scope>NUCLEOTIDE SEQUENCE [LARGE SCALE GENOMIC DNA]</scope>
    <source>
        <strain evidence="19 20">CGMCC 1.5070</strain>
    </source>
</reference>
<proteinExistence type="inferred from homology"/>
<dbReference type="AlphaFoldDB" id="A0A1H8BNJ7"/>
<evidence type="ECO:0000256" key="14">
    <source>
        <dbReference type="ARBA" id="ARBA00023264"/>
    </source>
</evidence>
<dbReference type="RefSeq" id="WP_092754113.1">
    <property type="nucleotide sequence ID" value="NZ_FOCG01000001.1"/>
</dbReference>
<evidence type="ECO:0000256" key="11">
    <source>
        <dbReference type="ARBA" id="ARBA00023098"/>
    </source>
</evidence>
<keyword evidence="20" id="KW-1185">Reference proteome</keyword>
<keyword evidence="7" id="KW-0444">Lipid biosynthesis</keyword>
<evidence type="ECO:0000256" key="3">
    <source>
        <dbReference type="ARBA" id="ARBA00005042"/>
    </source>
</evidence>
<evidence type="ECO:0000313" key="20">
    <source>
        <dbReference type="Proteomes" id="UP000199158"/>
    </source>
</evidence>
<dbReference type="PANTHER" id="PTHR14269:SF62">
    <property type="entry name" value="CDP-DIACYLGLYCEROL--GLYCEROL-3-PHOSPHATE 3-PHOSPHATIDYLTRANSFERASE 1, CHLOROPLASTIC"/>
    <property type="match status" value="1"/>
</dbReference>
<feature type="transmembrane region" description="Helical" evidence="18">
    <location>
        <begin position="130"/>
        <end position="151"/>
    </location>
</feature>
<keyword evidence="13" id="KW-0594">Phospholipid biosynthesis</keyword>
<dbReference type="Pfam" id="PF01066">
    <property type="entry name" value="CDP-OH_P_transf"/>
    <property type="match status" value="1"/>
</dbReference>
<keyword evidence="8 17" id="KW-0808">Transferase</keyword>
<evidence type="ECO:0000256" key="5">
    <source>
        <dbReference type="ARBA" id="ARBA00013170"/>
    </source>
</evidence>
<name>A0A1H8BNJ7_9FIRM</name>
<evidence type="ECO:0000256" key="17">
    <source>
        <dbReference type="RuleBase" id="RU003750"/>
    </source>
</evidence>
<dbReference type="Proteomes" id="UP000199158">
    <property type="component" value="Unassembled WGS sequence"/>
</dbReference>
<dbReference type="InterPro" id="IPR050324">
    <property type="entry name" value="CDP-alcohol_PTase-I"/>
</dbReference>
<dbReference type="NCBIfam" id="TIGR00560">
    <property type="entry name" value="pgsA"/>
    <property type="match status" value="1"/>
</dbReference>
<evidence type="ECO:0000256" key="8">
    <source>
        <dbReference type="ARBA" id="ARBA00022679"/>
    </source>
</evidence>
<evidence type="ECO:0000256" key="6">
    <source>
        <dbReference type="ARBA" id="ARBA00014944"/>
    </source>
</evidence>
<evidence type="ECO:0000256" key="7">
    <source>
        <dbReference type="ARBA" id="ARBA00022516"/>
    </source>
</evidence>
<dbReference type="PIRSF" id="PIRSF000847">
    <property type="entry name" value="Phos_ph_gly_syn"/>
    <property type="match status" value="1"/>
</dbReference>
<keyword evidence="9 18" id="KW-0812">Transmembrane</keyword>
<comment type="similarity">
    <text evidence="4 17">Belongs to the CDP-alcohol phosphatidyltransferase class-I family.</text>
</comment>
<evidence type="ECO:0000256" key="2">
    <source>
        <dbReference type="ARBA" id="ARBA00004141"/>
    </source>
</evidence>
<protein>
    <recommendedName>
        <fullName evidence="6 16">CDP-diacylglycerol--glycerol-3-phosphate 3-phosphatidyltransferase</fullName>
        <ecNumber evidence="5 16">2.7.8.5</ecNumber>
    </recommendedName>
</protein>
<feature type="transmembrane region" description="Helical" evidence="18">
    <location>
        <begin position="166"/>
        <end position="184"/>
    </location>
</feature>
<gene>
    <name evidence="19" type="ORF">SAMN05216180_2015</name>
</gene>
<keyword evidence="12 18" id="KW-0472">Membrane</keyword>
<dbReference type="PROSITE" id="PS00379">
    <property type="entry name" value="CDP_ALCOHOL_P_TRANSF"/>
    <property type="match status" value="1"/>
</dbReference>
<dbReference type="InterPro" id="IPR048254">
    <property type="entry name" value="CDP_ALCOHOL_P_TRANSF_CS"/>
</dbReference>
<comment type="subcellular location">
    <subcellularLocation>
        <location evidence="2">Membrane</location>
        <topology evidence="2">Multi-pass membrane protein</topology>
    </subcellularLocation>
</comment>
<keyword evidence="14" id="KW-1208">Phospholipid metabolism</keyword>
<dbReference type="GO" id="GO:0016020">
    <property type="term" value="C:membrane"/>
    <property type="evidence" value="ECO:0007669"/>
    <property type="project" value="UniProtKB-SubCell"/>
</dbReference>
<dbReference type="OrthoDB" id="9796672at2"/>
<keyword evidence="10 18" id="KW-1133">Transmembrane helix</keyword>